<sequence>MDARVILIPEHLRREGMMANSAKCNSILPLSNSAVELFTNGQPSSGPVLLVQYFALQINDANVQRLLSSCFDNIDDR</sequence>
<organism evidence="1 2">
    <name type="scientific">Aureliella helgolandensis</name>
    <dbReference type="NCBI Taxonomy" id="2527968"/>
    <lineage>
        <taxon>Bacteria</taxon>
        <taxon>Pseudomonadati</taxon>
        <taxon>Planctomycetota</taxon>
        <taxon>Planctomycetia</taxon>
        <taxon>Pirellulales</taxon>
        <taxon>Pirellulaceae</taxon>
        <taxon>Aureliella</taxon>
    </lineage>
</organism>
<accession>A0A518G4X4</accession>
<keyword evidence="2" id="KW-1185">Reference proteome</keyword>
<evidence type="ECO:0000313" key="1">
    <source>
        <dbReference type="EMBL" id="QDV23644.1"/>
    </source>
</evidence>
<reference evidence="1 2" key="1">
    <citation type="submission" date="2019-02" db="EMBL/GenBank/DDBJ databases">
        <title>Deep-cultivation of Planctomycetes and their phenomic and genomic characterization uncovers novel biology.</title>
        <authorList>
            <person name="Wiegand S."/>
            <person name="Jogler M."/>
            <person name="Boedeker C."/>
            <person name="Pinto D."/>
            <person name="Vollmers J."/>
            <person name="Rivas-Marin E."/>
            <person name="Kohn T."/>
            <person name="Peeters S.H."/>
            <person name="Heuer A."/>
            <person name="Rast P."/>
            <person name="Oberbeckmann S."/>
            <person name="Bunk B."/>
            <person name="Jeske O."/>
            <person name="Meyerdierks A."/>
            <person name="Storesund J.E."/>
            <person name="Kallscheuer N."/>
            <person name="Luecker S."/>
            <person name="Lage O.M."/>
            <person name="Pohl T."/>
            <person name="Merkel B.J."/>
            <person name="Hornburger P."/>
            <person name="Mueller R.-W."/>
            <person name="Bruemmer F."/>
            <person name="Labrenz M."/>
            <person name="Spormann A.M."/>
            <person name="Op den Camp H."/>
            <person name="Overmann J."/>
            <person name="Amann R."/>
            <person name="Jetten M.S.M."/>
            <person name="Mascher T."/>
            <person name="Medema M.H."/>
            <person name="Devos D.P."/>
            <person name="Kaster A.-K."/>
            <person name="Ovreas L."/>
            <person name="Rohde M."/>
            <person name="Galperin M.Y."/>
            <person name="Jogler C."/>
        </authorList>
    </citation>
    <scope>NUCLEOTIDE SEQUENCE [LARGE SCALE GENOMIC DNA]</scope>
    <source>
        <strain evidence="1 2">Q31a</strain>
    </source>
</reference>
<proteinExistence type="predicted"/>
<dbReference type="EMBL" id="CP036298">
    <property type="protein sequence ID" value="QDV23644.1"/>
    <property type="molecule type" value="Genomic_DNA"/>
</dbReference>
<dbReference type="AlphaFoldDB" id="A0A518G4X4"/>
<name>A0A518G4X4_9BACT</name>
<dbReference type="KEGG" id="ahel:Q31a_19480"/>
<protein>
    <submittedName>
        <fullName evidence="1">Uncharacterized protein</fullName>
    </submittedName>
</protein>
<gene>
    <name evidence="1" type="ORF">Q31a_19480</name>
</gene>
<evidence type="ECO:0000313" key="2">
    <source>
        <dbReference type="Proteomes" id="UP000318017"/>
    </source>
</evidence>
<dbReference type="Proteomes" id="UP000318017">
    <property type="component" value="Chromosome"/>
</dbReference>